<gene>
    <name evidence="2" type="ORF">G5S32_16110</name>
</gene>
<dbReference type="PANTHER" id="PTHR46928">
    <property type="entry name" value="MESENCHYME-SPECIFIC CELL SURFACE GLYCOPROTEIN"/>
    <property type="match status" value="1"/>
</dbReference>
<dbReference type="Gene3D" id="2.130.10.10">
    <property type="entry name" value="YVTN repeat-like/Quinoprotein amine dehydrogenase"/>
    <property type="match status" value="1"/>
</dbReference>
<name>A0A6G7CN34_9VIBR</name>
<sequence>MEVKHLKTTLIAAAIVTTSSFVHAESFQRISTFAVADNIPAGKKSSVTSSEIITASEDGNTLIYSDSPLGGVGFIDIKNPKQPLAAGFLDLQGEPTSVAAIGSSVVVGVNTSKTYTEPSGYLATVSIASRKLIQKCDLGGQPDSVAVSKDGRFVAVAIENERDEELNDGELPQMPAGYLSIVPMKDNKLDCASIKRVDLTGITEIAPTDPEPEFVSFNDKNEIAVTLQENNHIAIIDAESGKIINHFSAGSVDLNNIDIKKDGALTFSDSLSNVRREPDAVKWLDYNRLVIANEGDYKGGARGFTIFNKQGKVLFESGTSFEYEVIKAGHYPEKRSGKKGAEPEGVEVAKFGDNTYLFIMSERGSIMAVYRDTGADPELVQMLPSGIAPESAIAIPKRGLIATANEEDLGKDKLARSHVMIYQLSDKAPTYPMIQSTMDNNGRPIGWGALSGLTADLTQAGTLYAISDSFYSAQPAIFTIDASQTPALIKDKMIVTSGGHAAEKLDLEGIAVDPKGGYWLASEGNAEKSVPHQLLHVTNSGAIDQTVPFPEELLQYQERFGAEGIAIHGDTLWVAIQRPWKDDEKNSVKLLSYNTQSKQWGAVKYPLETVKKGWIGLSEITIYGENAYLLERDNQLDSDAKVKRLYKVALSELQPSPLGSALPTVKKTLVHDFLSDLKSTNGYVVDKIEGFTIDASGQGYAVTDNDGVDDSSGETLFFKVNQF</sequence>
<feature type="domain" description="Phytase-like" evidence="1">
    <location>
        <begin position="446"/>
        <end position="706"/>
    </location>
</feature>
<evidence type="ECO:0000259" key="1">
    <source>
        <dbReference type="Pfam" id="PF13449"/>
    </source>
</evidence>
<dbReference type="AlphaFoldDB" id="A0A6G7CN34"/>
<dbReference type="EMBL" id="CP049332">
    <property type="protein sequence ID" value="QIH43519.1"/>
    <property type="molecule type" value="Genomic_DNA"/>
</dbReference>
<dbReference type="Proteomes" id="UP000503003">
    <property type="component" value="Chromosome 2"/>
</dbReference>
<keyword evidence="3" id="KW-1185">Reference proteome</keyword>
<evidence type="ECO:0000313" key="3">
    <source>
        <dbReference type="Proteomes" id="UP000503003"/>
    </source>
</evidence>
<dbReference type="InterPro" id="IPR027372">
    <property type="entry name" value="Phytase-like_dom"/>
</dbReference>
<dbReference type="SUPFAM" id="SSF50969">
    <property type="entry name" value="YVTN repeat-like/Quinoprotein amine dehydrogenase"/>
    <property type="match status" value="1"/>
</dbReference>
<dbReference type="RefSeq" id="WP_165313065.1">
    <property type="nucleotide sequence ID" value="NZ_CP049332.1"/>
</dbReference>
<organism evidence="2 3">
    <name type="scientific">Vibrio ziniensis</name>
    <dbReference type="NCBI Taxonomy" id="2711221"/>
    <lineage>
        <taxon>Bacteria</taxon>
        <taxon>Pseudomonadati</taxon>
        <taxon>Pseudomonadota</taxon>
        <taxon>Gammaproteobacteria</taxon>
        <taxon>Vibrionales</taxon>
        <taxon>Vibrionaceae</taxon>
        <taxon>Vibrio</taxon>
    </lineage>
</organism>
<dbReference type="KEGG" id="vzi:G5S32_16110"/>
<dbReference type="SUPFAM" id="SSF101898">
    <property type="entry name" value="NHL repeat"/>
    <property type="match status" value="1"/>
</dbReference>
<dbReference type="Pfam" id="PF13449">
    <property type="entry name" value="Phytase-like"/>
    <property type="match status" value="1"/>
</dbReference>
<dbReference type="InterPro" id="IPR011044">
    <property type="entry name" value="Quino_amine_DH_bsu"/>
</dbReference>
<dbReference type="InterPro" id="IPR052956">
    <property type="entry name" value="Mesenchyme-surface_protein"/>
</dbReference>
<reference evidence="2 3" key="1">
    <citation type="submission" date="2020-02" db="EMBL/GenBank/DDBJ databases">
        <title>A complete genome of a marine bacterium Vibrio sp. ZWAL4003 isolated from the mangrove sediment with the ability to degrade polysaccharides.</title>
        <authorList>
            <person name="Wu J."/>
            <person name="Qu W."/>
            <person name="Zeng R."/>
        </authorList>
    </citation>
    <scope>NUCLEOTIDE SEQUENCE [LARGE SCALE GENOMIC DNA]</scope>
    <source>
        <strain evidence="2 3">ZWAL4003</strain>
    </source>
</reference>
<protein>
    <submittedName>
        <fullName evidence="2">Alkaline phosphatase</fullName>
    </submittedName>
</protein>
<dbReference type="InterPro" id="IPR015943">
    <property type="entry name" value="WD40/YVTN_repeat-like_dom_sf"/>
</dbReference>
<evidence type="ECO:0000313" key="2">
    <source>
        <dbReference type="EMBL" id="QIH43519.1"/>
    </source>
</evidence>
<dbReference type="PANTHER" id="PTHR46928:SF1">
    <property type="entry name" value="MESENCHYME-SPECIFIC CELL SURFACE GLYCOPROTEIN"/>
    <property type="match status" value="1"/>
</dbReference>
<proteinExistence type="predicted"/>
<accession>A0A6G7CN34</accession>